<dbReference type="InterPro" id="IPR050953">
    <property type="entry name" value="N4_N6_ade-DNA_methylase"/>
</dbReference>
<dbReference type="OrthoDB" id="9784823at2"/>
<organism evidence="10 11">
    <name type="scientific">Idiomarina loihiensis (strain ATCC BAA-735 / DSM 15497 / L2-TR)</name>
    <dbReference type="NCBI Taxonomy" id="283942"/>
    <lineage>
        <taxon>Bacteria</taxon>
        <taxon>Pseudomonadati</taxon>
        <taxon>Pseudomonadota</taxon>
        <taxon>Gammaproteobacteria</taxon>
        <taxon>Alteromonadales</taxon>
        <taxon>Idiomarinaceae</taxon>
        <taxon>Idiomarina</taxon>
    </lineage>
</organism>
<name>Q5QZG9_IDILO</name>
<dbReference type="CDD" id="cd02440">
    <property type="entry name" value="AdoMet_MTases"/>
    <property type="match status" value="1"/>
</dbReference>
<proteinExistence type="inferred from homology"/>
<evidence type="ECO:0000313" key="10">
    <source>
        <dbReference type="EMBL" id="AAV83440.1"/>
    </source>
</evidence>
<dbReference type="EMBL" id="AE017340">
    <property type="protein sequence ID" value="AAV83440.1"/>
    <property type="molecule type" value="Genomic_DNA"/>
</dbReference>
<evidence type="ECO:0000256" key="5">
    <source>
        <dbReference type="ARBA" id="ARBA00022691"/>
    </source>
</evidence>
<protein>
    <recommendedName>
        <fullName evidence="2">site-specific DNA-methyltransferase (adenine-specific)</fullName>
        <ecNumber evidence="2">2.1.1.72</ecNumber>
    </recommendedName>
</protein>
<keyword evidence="5" id="KW-0949">S-adenosyl-L-methionine</keyword>
<evidence type="ECO:0000256" key="3">
    <source>
        <dbReference type="ARBA" id="ARBA00022603"/>
    </source>
</evidence>
<dbReference type="AlphaFoldDB" id="Q5QZG9"/>
<dbReference type="Proteomes" id="UP000001171">
    <property type="component" value="Chromosome"/>
</dbReference>
<dbReference type="STRING" id="283942.IL2608"/>
<evidence type="ECO:0000256" key="4">
    <source>
        <dbReference type="ARBA" id="ARBA00022679"/>
    </source>
</evidence>
<keyword evidence="4 10" id="KW-0808">Transferase</keyword>
<dbReference type="PRINTS" id="PR00507">
    <property type="entry name" value="N12N6MTFRASE"/>
</dbReference>
<keyword evidence="3 10" id="KW-0489">Methyltransferase</keyword>
<dbReference type="InterPro" id="IPR002052">
    <property type="entry name" value="DNA_methylase_N6_adenine_CS"/>
</dbReference>
<comment type="catalytic activity">
    <reaction evidence="7">
        <text>a 2'-deoxyadenosine in DNA + S-adenosyl-L-methionine = an N(6)-methyl-2'-deoxyadenosine in DNA + S-adenosyl-L-homocysteine + H(+)</text>
        <dbReference type="Rhea" id="RHEA:15197"/>
        <dbReference type="Rhea" id="RHEA-COMP:12418"/>
        <dbReference type="Rhea" id="RHEA-COMP:12419"/>
        <dbReference type="ChEBI" id="CHEBI:15378"/>
        <dbReference type="ChEBI" id="CHEBI:57856"/>
        <dbReference type="ChEBI" id="CHEBI:59789"/>
        <dbReference type="ChEBI" id="CHEBI:90615"/>
        <dbReference type="ChEBI" id="CHEBI:90616"/>
        <dbReference type="EC" id="2.1.1.72"/>
    </reaction>
</comment>
<dbReference type="HOGENOM" id="CLU_606465_0_0_6"/>
<dbReference type="PANTHER" id="PTHR33841">
    <property type="entry name" value="DNA METHYLTRANSFERASE YEEA-RELATED"/>
    <property type="match status" value="1"/>
</dbReference>
<dbReference type="InterPro" id="IPR054520">
    <property type="entry name" value="M_Eco57I_C"/>
</dbReference>
<dbReference type="PROSITE" id="PS00092">
    <property type="entry name" value="N6_MTASE"/>
    <property type="match status" value="1"/>
</dbReference>
<feature type="domain" description="Type II methyltransferase M.Eco57I C-terminal" evidence="9">
    <location>
        <begin position="258"/>
        <end position="405"/>
    </location>
</feature>
<keyword evidence="6" id="KW-0680">Restriction system</keyword>
<accession>Q5QZG9</accession>
<dbReference type="GeneID" id="41337807"/>
<dbReference type="GO" id="GO:0003676">
    <property type="term" value="F:nucleic acid binding"/>
    <property type="evidence" value="ECO:0007669"/>
    <property type="project" value="InterPro"/>
</dbReference>
<sequence>MTVNPESNQFMDNYLSRCQIDTPDKIVEFVWKLVKEYRRDIRSVLDLGAGSGNFSRSDVYDSYLGIEVDSKRLGDFQNENRKRILNQCAFFGEDFGGDFDLAIGNPPYVRHHDLSPKWKLELSGILGRALDEKFDKRANGFVYFMCQALLSTADDGLCAQVVPYEWVSRPSAAFLRNAIEKKGWSVDVYRFESNIFTDSKVLTTASLSIIDKSTSSCRWRFFKVSEDLKIKEAESVTGSDERLLSYTKRDKEIFAQRGLSPGSQTVFCLTEKIRKQFGLKVGFDVFPCITQMKTLPPNIDSLDENNFFKYYVLGDQKCWLVSPSSSPSKNLQRYFDSVPEELIDTYTCRKQSPWWRYSPHPSPSILYNSGFTKFGPRTLTNRIGAIAIGTVHGVHQVAEDDIDSLINHLKAVDFERQIVSHSNKLKKVEVNQMNSVIVDWLKRQT</sequence>
<dbReference type="Gene3D" id="3.40.50.150">
    <property type="entry name" value="Vaccinia Virus protein VP39"/>
    <property type="match status" value="1"/>
</dbReference>
<gene>
    <name evidence="10" type="ordered locus">IL2608</name>
</gene>
<evidence type="ECO:0000256" key="7">
    <source>
        <dbReference type="ARBA" id="ARBA00047942"/>
    </source>
</evidence>
<dbReference type="SUPFAM" id="SSF53335">
    <property type="entry name" value="S-adenosyl-L-methionine-dependent methyltransferases"/>
    <property type="match status" value="1"/>
</dbReference>
<reference evidence="10 11" key="1">
    <citation type="journal article" date="2004" name="Proc. Natl. Acad. Sci. U.S.A.">
        <title>Genome sequence of the deep-sea gamma-proteobacterium Idiomarina loihiensis reveals amino acid fermentation as a source of carbon and energy.</title>
        <authorList>
            <person name="Hou S."/>
            <person name="Saw J.H."/>
            <person name="Lee K.S."/>
            <person name="Freitas T.A."/>
            <person name="Belisle C."/>
            <person name="Kawarabayasi Y."/>
            <person name="Donachie S.P."/>
            <person name="Pikina A."/>
            <person name="Galperin M.Y."/>
            <person name="Koonin E.V."/>
            <person name="Makarova K.S."/>
            <person name="Omelchenko M.V."/>
            <person name="Sorokin A."/>
            <person name="Wolf Y.I."/>
            <person name="Li Q.X."/>
            <person name="Keum Y.S."/>
            <person name="Campbell S."/>
            <person name="Denery J."/>
            <person name="Aizawa S."/>
            <person name="Shibata S."/>
            <person name="Malahoff A."/>
            <person name="Alam M."/>
        </authorList>
    </citation>
    <scope>NUCLEOTIDE SEQUENCE [LARGE SCALE GENOMIC DNA]</scope>
    <source>
        <strain evidence="11">ATCC BAA-735 / DSM 15497 / L2-TR</strain>
    </source>
</reference>
<evidence type="ECO:0000256" key="2">
    <source>
        <dbReference type="ARBA" id="ARBA00011900"/>
    </source>
</evidence>
<evidence type="ECO:0000259" key="9">
    <source>
        <dbReference type="Pfam" id="PF22837"/>
    </source>
</evidence>
<comment type="similarity">
    <text evidence="1">Belongs to the N(4)/N(6)-methyltransferase family.</text>
</comment>
<evidence type="ECO:0000256" key="6">
    <source>
        <dbReference type="ARBA" id="ARBA00022747"/>
    </source>
</evidence>
<dbReference type="Pfam" id="PF22837">
    <property type="entry name" value="M_Eco57I_C"/>
    <property type="match status" value="1"/>
</dbReference>
<dbReference type="RefSeq" id="WP_011235831.1">
    <property type="nucleotide sequence ID" value="NC_006512.1"/>
</dbReference>
<dbReference type="InterPro" id="IPR029063">
    <property type="entry name" value="SAM-dependent_MTases_sf"/>
</dbReference>
<dbReference type="PANTHER" id="PTHR33841:SF5">
    <property type="entry name" value="DNA METHYLASE (MODIFICATION METHYLASE) (METHYLTRANSFERASE)-RELATED"/>
    <property type="match status" value="1"/>
</dbReference>
<dbReference type="eggNOG" id="COG0827">
    <property type="taxonomic scope" value="Bacteria"/>
</dbReference>
<evidence type="ECO:0000256" key="1">
    <source>
        <dbReference type="ARBA" id="ARBA00006594"/>
    </source>
</evidence>
<dbReference type="InterPro" id="IPR011639">
    <property type="entry name" value="MethylTrfase_TaqI-like_dom"/>
</dbReference>
<dbReference type="GO" id="GO:0032259">
    <property type="term" value="P:methylation"/>
    <property type="evidence" value="ECO:0007669"/>
    <property type="project" value="UniProtKB-KW"/>
</dbReference>
<dbReference type="KEGG" id="ilo:IL2608"/>
<evidence type="ECO:0000313" key="11">
    <source>
        <dbReference type="Proteomes" id="UP000001171"/>
    </source>
</evidence>
<dbReference type="EC" id="2.1.1.72" evidence="2"/>
<keyword evidence="11" id="KW-1185">Reference proteome</keyword>
<dbReference type="GO" id="GO:0009007">
    <property type="term" value="F:site-specific DNA-methyltransferase (adenine-specific) activity"/>
    <property type="evidence" value="ECO:0007669"/>
    <property type="project" value="UniProtKB-EC"/>
</dbReference>
<evidence type="ECO:0000259" key="8">
    <source>
        <dbReference type="Pfam" id="PF07669"/>
    </source>
</evidence>
<dbReference type="Pfam" id="PF07669">
    <property type="entry name" value="Eco57I"/>
    <property type="match status" value="1"/>
</dbReference>
<dbReference type="GO" id="GO:0009307">
    <property type="term" value="P:DNA restriction-modification system"/>
    <property type="evidence" value="ECO:0007669"/>
    <property type="project" value="UniProtKB-KW"/>
</dbReference>
<feature type="domain" description="Type II methyltransferase M.TaqI-like" evidence="8">
    <location>
        <begin position="77"/>
        <end position="191"/>
    </location>
</feature>